<gene>
    <name evidence="3 6" type="primary">rimP</name>
    <name evidence="6" type="ORF">O0V09_00535</name>
</gene>
<comment type="subcellular location">
    <subcellularLocation>
        <location evidence="3">Cytoplasm</location>
    </subcellularLocation>
</comment>
<dbReference type="PANTHER" id="PTHR33867:SF1">
    <property type="entry name" value="RIBOSOME MATURATION FACTOR RIMP"/>
    <property type="match status" value="1"/>
</dbReference>
<evidence type="ECO:0000256" key="2">
    <source>
        <dbReference type="ARBA" id="ARBA00022517"/>
    </source>
</evidence>
<dbReference type="HAMAP" id="MF_01077">
    <property type="entry name" value="RimP"/>
    <property type="match status" value="1"/>
</dbReference>
<proteinExistence type="inferred from homology"/>
<evidence type="ECO:0000256" key="3">
    <source>
        <dbReference type="HAMAP-Rule" id="MF_01077"/>
    </source>
</evidence>
<comment type="function">
    <text evidence="3">Required for maturation of 30S ribosomal subunits.</text>
</comment>
<keyword evidence="2 3" id="KW-0690">Ribosome biogenesis</keyword>
<dbReference type="Gene3D" id="2.30.30.180">
    <property type="entry name" value="Ribosome maturation factor RimP, C-terminal domain"/>
    <property type="match status" value="1"/>
</dbReference>
<evidence type="ECO:0000313" key="6">
    <source>
        <dbReference type="EMBL" id="MCZ0863665.1"/>
    </source>
</evidence>
<keyword evidence="7" id="KW-1185">Reference proteome</keyword>
<feature type="domain" description="Ribosome maturation factor RimP N-terminal" evidence="4">
    <location>
        <begin position="11"/>
        <end position="82"/>
    </location>
</feature>
<protein>
    <recommendedName>
        <fullName evidence="3">Ribosome maturation factor RimP</fullName>
    </recommendedName>
</protein>
<dbReference type="AlphaFoldDB" id="A0A9J6RH63"/>
<dbReference type="SUPFAM" id="SSF74942">
    <property type="entry name" value="YhbC-like, C-terminal domain"/>
    <property type="match status" value="1"/>
</dbReference>
<dbReference type="GO" id="GO:0000028">
    <property type="term" value="P:ribosomal small subunit assembly"/>
    <property type="evidence" value="ECO:0007669"/>
    <property type="project" value="TreeGrafter"/>
</dbReference>
<dbReference type="Pfam" id="PF02576">
    <property type="entry name" value="RimP_N"/>
    <property type="match status" value="1"/>
</dbReference>
<feature type="domain" description="Ribosome maturation factor RimP C-terminal" evidence="5">
    <location>
        <begin position="86"/>
        <end position="151"/>
    </location>
</feature>
<dbReference type="InterPro" id="IPR028989">
    <property type="entry name" value="RimP_N"/>
</dbReference>
<dbReference type="SUPFAM" id="SSF75420">
    <property type="entry name" value="YhbC-like, N-terminal domain"/>
    <property type="match status" value="1"/>
</dbReference>
<dbReference type="Gene3D" id="3.30.300.70">
    <property type="entry name" value="RimP-like superfamily, N-terminal"/>
    <property type="match status" value="1"/>
</dbReference>
<keyword evidence="1 3" id="KW-0963">Cytoplasm</keyword>
<dbReference type="GO" id="GO:0005829">
    <property type="term" value="C:cytosol"/>
    <property type="evidence" value="ECO:0007669"/>
    <property type="project" value="TreeGrafter"/>
</dbReference>
<dbReference type="GO" id="GO:0006412">
    <property type="term" value="P:translation"/>
    <property type="evidence" value="ECO:0007669"/>
    <property type="project" value="TreeGrafter"/>
</dbReference>
<comment type="similarity">
    <text evidence="3">Belongs to the RimP family.</text>
</comment>
<sequence>MAGKDALLLELIKPVVEALELQLWGVEYLAHAKQTVVRIYIDSPKGIDVDDCAAVSRQVSSVFDVEDPIAGEYTLEVSSPGMARPLFSLEQYQIHKGDMVKIKLRVAYEGRRNFTGQLVGVEDEDVVIVVDDHEYLLPFEMIDKANIVPQF</sequence>
<dbReference type="InterPro" id="IPR035956">
    <property type="entry name" value="RimP_N_sf"/>
</dbReference>
<dbReference type="PANTHER" id="PTHR33867">
    <property type="entry name" value="RIBOSOME MATURATION FACTOR RIMP"/>
    <property type="match status" value="1"/>
</dbReference>
<evidence type="ECO:0000256" key="1">
    <source>
        <dbReference type="ARBA" id="ARBA00022490"/>
    </source>
</evidence>
<dbReference type="RefSeq" id="WP_258329815.1">
    <property type="nucleotide sequence ID" value="NZ_JAPTGG010000001.1"/>
</dbReference>
<name>A0A9J6RH63_9GAMM</name>
<dbReference type="Pfam" id="PF17384">
    <property type="entry name" value="DUF150_C"/>
    <property type="match status" value="1"/>
</dbReference>
<dbReference type="InterPro" id="IPR028998">
    <property type="entry name" value="RimP_C"/>
</dbReference>
<organism evidence="6 7">
    <name type="scientific">Dasania phycosphaerae</name>
    <dbReference type="NCBI Taxonomy" id="2950436"/>
    <lineage>
        <taxon>Bacteria</taxon>
        <taxon>Pseudomonadati</taxon>
        <taxon>Pseudomonadota</taxon>
        <taxon>Gammaproteobacteria</taxon>
        <taxon>Cellvibrionales</taxon>
        <taxon>Spongiibacteraceae</taxon>
        <taxon>Dasania</taxon>
    </lineage>
</organism>
<evidence type="ECO:0000313" key="7">
    <source>
        <dbReference type="Proteomes" id="UP001069090"/>
    </source>
</evidence>
<dbReference type="CDD" id="cd01734">
    <property type="entry name" value="YlxS_C"/>
    <property type="match status" value="1"/>
</dbReference>
<dbReference type="Proteomes" id="UP001069090">
    <property type="component" value="Unassembled WGS sequence"/>
</dbReference>
<comment type="caution">
    <text evidence="6">The sequence shown here is derived from an EMBL/GenBank/DDBJ whole genome shotgun (WGS) entry which is preliminary data.</text>
</comment>
<evidence type="ECO:0000259" key="5">
    <source>
        <dbReference type="Pfam" id="PF17384"/>
    </source>
</evidence>
<evidence type="ECO:0000259" key="4">
    <source>
        <dbReference type="Pfam" id="PF02576"/>
    </source>
</evidence>
<dbReference type="FunFam" id="3.30.300.70:FF:000001">
    <property type="entry name" value="Ribosome maturation factor RimP"/>
    <property type="match status" value="1"/>
</dbReference>
<dbReference type="EMBL" id="JAPTGG010000001">
    <property type="protein sequence ID" value="MCZ0863665.1"/>
    <property type="molecule type" value="Genomic_DNA"/>
</dbReference>
<reference evidence="6 7" key="1">
    <citation type="submission" date="2022-12" db="EMBL/GenBank/DDBJ databases">
        <title>Dasania phycosphaerae sp. nov., isolated from particulate material of the south coast of Korea.</title>
        <authorList>
            <person name="Jiang Y."/>
        </authorList>
    </citation>
    <scope>NUCLEOTIDE SEQUENCE [LARGE SCALE GENOMIC DNA]</scope>
    <source>
        <strain evidence="6 7">GY-19</strain>
    </source>
</reference>
<accession>A0A9J6RH63</accession>
<dbReference type="InterPro" id="IPR036847">
    <property type="entry name" value="RimP_C_sf"/>
</dbReference>
<dbReference type="InterPro" id="IPR003728">
    <property type="entry name" value="Ribosome_maturation_RimP"/>
</dbReference>
<dbReference type="NCBIfam" id="NF000927">
    <property type="entry name" value="PRK00092.1-1"/>
    <property type="match status" value="1"/>
</dbReference>